<accession>A0ABD2Y5X0</accession>
<evidence type="ECO:0000313" key="3">
    <source>
        <dbReference type="Proteomes" id="UP001630127"/>
    </source>
</evidence>
<reference evidence="2 3" key="1">
    <citation type="submission" date="2024-11" db="EMBL/GenBank/DDBJ databases">
        <title>A near-complete genome assembly of Cinchona calisaya.</title>
        <authorList>
            <person name="Lian D.C."/>
            <person name="Zhao X.W."/>
            <person name="Wei L."/>
        </authorList>
    </citation>
    <scope>NUCLEOTIDE SEQUENCE [LARGE SCALE GENOMIC DNA]</scope>
    <source>
        <tissue evidence="2">Nenye</tissue>
    </source>
</reference>
<evidence type="ECO:0000256" key="1">
    <source>
        <dbReference type="SAM" id="MobiDB-lite"/>
    </source>
</evidence>
<comment type="caution">
    <text evidence="2">The sequence shown here is derived from an EMBL/GenBank/DDBJ whole genome shotgun (WGS) entry which is preliminary data.</text>
</comment>
<dbReference type="AlphaFoldDB" id="A0ABD2Y5X0"/>
<proteinExistence type="predicted"/>
<dbReference type="Proteomes" id="UP001630127">
    <property type="component" value="Unassembled WGS sequence"/>
</dbReference>
<organism evidence="2 3">
    <name type="scientific">Cinchona calisaya</name>
    <dbReference type="NCBI Taxonomy" id="153742"/>
    <lineage>
        <taxon>Eukaryota</taxon>
        <taxon>Viridiplantae</taxon>
        <taxon>Streptophyta</taxon>
        <taxon>Embryophyta</taxon>
        <taxon>Tracheophyta</taxon>
        <taxon>Spermatophyta</taxon>
        <taxon>Magnoliopsida</taxon>
        <taxon>eudicotyledons</taxon>
        <taxon>Gunneridae</taxon>
        <taxon>Pentapetalae</taxon>
        <taxon>asterids</taxon>
        <taxon>lamiids</taxon>
        <taxon>Gentianales</taxon>
        <taxon>Rubiaceae</taxon>
        <taxon>Cinchonoideae</taxon>
        <taxon>Cinchoneae</taxon>
        <taxon>Cinchona</taxon>
    </lineage>
</organism>
<sequence length="77" mass="8395">METRVQRMYLHLDGSVDVRDPRVLPKVASLVVVEDPDAKSDSKNTIDMLPPDGNLDGSQMGGANSECLHVKLVQYAA</sequence>
<name>A0ABD2Y5X0_9GENT</name>
<dbReference type="EMBL" id="JBJUIK010000015">
    <property type="protein sequence ID" value="KAL3502426.1"/>
    <property type="molecule type" value="Genomic_DNA"/>
</dbReference>
<feature type="region of interest" description="Disordered" evidence="1">
    <location>
        <begin position="36"/>
        <end position="60"/>
    </location>
</feature>
<protein>
    <submittedName>
        <fullName evidence="2">Uncharacterized protein</fullName>
    </submittedName>
</protein>
<gene>
    <name evidence="2" type="ORF">ACH5RR_036875</name>
</gene>
<keyword evidence="3" id="KW-1185">Reference proteome</keyword>
<evidence type="ECO:0000313" key="2">
    <source>
        <dbReference type="EMBL" id="KAL3502426.1"/>
    </source>
</evidence>